<feature type="non-terminal residue" evidence="1">
    <location>
        <position position="64"/>
    </location>
</feature>
<accession>A0AAV6G9S5</accession>
<comment type="caution">
    <text evidence="1">The sequence shown here is derived from an EMBL/GenBank/DDBJ whole genome shotgun (WGS) entry which is preliminary data.</text>
</comment>
<sequence>LLSRCRGANWSIGQGTLFQVQGSKLEYWARDTFPGAGEQTGVLGKGHFSRCRGANWSIGQGTLF</sequence>
<name>A0AAV6G9S5_9TELE</name>
<protein>
    <submittedName>
        <fullName evidence="1">Uncharacterized protein</fullName>
    </submittedName>
</protein>
<dbReference type="Proteomes" id="UP000823561">
    <property type="component" value="Chromosome 14"/>
</dbReference>
<dbReference type="EMBL" id="JADWDJ010000014">
    <property type="protein sequence ID" value="KAG5270245.1"/>
    <property type="molecule type" value="Genomic_DNA"/>
</dbReference>
<keyword evidence="2" id="KW-1185">Reference proteome</keyword>
<reference evidence="1" key="1">
    <citation type="submission" date="2020-10" db="EMBL/GenBank/DDBJ databases">
        <title>Chromosome-scale genome assembly of the Allis shad, Alosa alosa.</title>
        <authorList>
            <person name="Margot Z."/>
            <person name="Christophe K."/>
            <person name="Cabau C."/>
            <person name="Louis A."/>
            <person name="Berthelot C."/>
            <person name="Parey E."/>
            <person name="Roest Crollius H."/>
            <person name="Montfort J."/>
            <person name="Robinson-Rechavi M."/>
            <person name="Bucao C."/>
            <person name="Bouchez O."/>
            <person name="Gislard M."/>
            <person name="Lluch J."/>
            <person name="Milhes M."/>
            <person name="Lampietro C."/>
            <person name="Lopez Roques C."/>
            <person name="Donnadieu C."/>
            <person name="Braasch I."/>
            <person name="Desvignes T."/>
            <person name="Postlethwait J."/>
            <person name="Bobe J."/>
            <person name="Guiguen Y."/>
        </authorList>
    </citation>
    <scope>NUCLEOTIDE SEQUENCE</scope>
    <source>
        <strain evidence="1">M-15738</strain>
        <tissue evidence="1">Blood</tissue>
    </source>
</reference>
<gene>
    <name evidence="1" type="ORF">AALO_G00190430</name>
</gene>
<evidence type="ECO:0000313" key="2">
    <source>
        <dbReference type="Proteomes" id="UP000823561"/>
    </source>
</evidence>
<dbReference type="AlphaFoldDB" id="A0AAV6G9S5"/>
<evidence type="ECO:0000313" key="1">
    <source>
        <dbReference type="EMBL" id="KAG5270245.1"/>
    </source>
</evidence>
<proteinExistence type="predicted"/>
<organism evidence="1 2">
    <name type="scientific">Alosa alosa</name>
    <name type="common">allis shad</name>
    <dbReference type="NCBI Taxonomy" id="278164"/>
    <lineage>
        <taxon>Eukaryota</taxon>
        <taxon>Metazoa</taxon>
        <taxon>Chordata</taxon>
        <taxon>Craniata</taxon>
        <taxon>Vertebrata</taxon>
        <taxon>Euteleostomi</taxon>
        <taxon>Actinopterygii</taxon>
        <taxon>Neopterygii</taxon>
        <taxon>Teleostei</taxon>
        <taxon>Clupei</taxon>
        <taxon>Clupeiformes</taxon>
        <taxon>Clupeoidei</taxon>
        <taxon>Clupeidae</taxon>
        <taxon>Alosa</taxon>
    </lineage>
</organism>
<feature type="non-terminal residue" evidence="1">
    <location>
        <position position="1"/>
    </location>
</feature>